<dbReference type="AlphaFoldDB" id="A0A174T199"/>
<sequence length="96" mass="11187">MSDYTREIRRESYEAITAKRANRRALILELLGDRQMTASELTWELLAKGYIKYYDRNFVAPRLTELKEAGLVMTVGKRMCKRTGKNVAVWARRSAE</sequence>
<evidence type="ECO:0000313" key="4">
    <source>
        <dbReference type="Proteomes" id="UP000196386"/>
    </source>
</evidence>
<dbReference type="Proteomes" id="UP000095765">
    <property type="component" value="Unassembled WGS sequence"/>
</dbReference>
<reference evidence="4" key="2">
    <citation type="submission" date="2017-04" db="EMBL/GenBank/DDBJ databases">
        <title>Function of individual gut microbiota members based on whole genome sequencing of pure cultures obtained from chicken caecum.</title>
        <authorList>
            <person name="Medvecky M."/>
            <person name="Cejkova D."/>
            <person name="Polansky O."/>
            <person name="Karasova D."/>
            <person name="Kubasova T."/>
            <person name="Cizek A."/>
            <person name="Rychlik I."/>
        </authorList>
    </citation>
    <scope>NUCLEOTIDE SEQUENCE [LARGE SCALE GENOMIC DNA]</scope>
    <source>
        <strain evidence="4">An175</strain>
    </source>
</reference>
<evidence type="ECO:0000313" key="2">
    <source>
        <dbReference type="EMBL" id="OUP66946.1"/>
    </source>
</evidence>
<dbReference type="Proteomes" id="UP000196386">
    <property type="component" value="Unassembled WGS sequence"/>
</dbReference>
<dbReference type="EMBL" id="CZBE01000022">
    <property type="protein sequence ID" value="CUQ03592.1"/>
    <property type="molecule type" value="Genomic_DNA"/>
</dbReference>
<protein>
    <submittedName>
        <fullName evidence="2">DNA gyrase</fullName>
    </submittedName>
</protein>
<gene>
    <name evidence="2" type="ORF">B5F11_18795</name>
    <name evidence="1" type="ORF">ERS852551_02845</name>
</gene>
<dbReference type="EMBL" id="NFKP01000037">
    <property type="protein sequence ID" value="OUP66946.1"/>
    <property type="molecule type" value="Genomic_DNA"/>
</dbReference>
<reference evidence="1 3" key="1">
    <citation type="submission" date="2015-09" db="EMBL/GenBank/DDBJ databases">
        <authorList>
            <consortium name="Pathogen Informatics"/>
        </authorList>
    </citation>
    <scope>NUCLEOTIDE SEQUENCE [LARGE SCALE GENOMIC DNA]</scope>
    <source>
        <strain evidence="1 3">2789STDY5834939</strain>
    </source>
</reference>
<dbReference type="OrthoDB" id="2989906at2"/>
<dbReference type="RefSeq" id="WP_006876209.1">
    <property type="nucleotide sequence ID" value="NZ_CP102255.1"/>
</dbReference>
<name>A0A174T199_9FIRM</name>
<reference evidence="2" key="3">
    <citation type="journal article" date="2018" name="BMC Genomics">
        <title>Whole genome sequencing and function prediction of 133 gut anaerobes isolated from chicken caecum in pure cultures.</title>
        <authorList>
            <person name="Medvecky M."/>
            <person name="Cejkova D."/>
            <person name="Polansky O."/>
            <person name="Karasova D."/>
            <person name="Kubasova T."/>
            <person name="Cizek A."/>
            <person name="Rychlik I."/>
        </authorList>
    </citation>
    <scope>NUCLEOTIDE SEQUENCE</scope>
    <source>
        <strain evidence="2">An175</strain>
    </source>
</reference>
<accession>A0A174T199</accession>
<evidence type="ECO:0000313" key="3">
    <source>
        <dbReference type="Proteomes" id="UP000095765"/>
    </source>
</evidence>
<evidence type="ECO:0000313" key="1">
    <source>
        <dbReference type="EMBL" id="CUQ03592.1"/>
    </source>
</evidence>
<proteinExistence type="predicted"/>
<organism evidence="1 3">
    <name type="scientific">Anaerotruncus colihominis</name>
    <dbReference type="NCBI Taxonomy" id="169435"/>
    <lineage>
        <taxon>Bacteria</taxon>
        <taxon>Bacillati</taxon>
        <taxon>Bacillota</taxon>
        <taxon>Clostridia</taxon>
        <taxon>Eubacteriales</taxon>
        <taxon>Oscillospiraceae</taxon>
        <taxon>Anaerotruncus</taxon>
    </lineage>
</organism>